<dbReference type="Gene3D" id="1.10.357.10">
    <property type="entry name" value="Tetracycline Repressor, domain 2"/>
    <property type="match status" value="1"/>
</dbReference>
<evidence type="ECO:0000313" key="9">
    <source>
        <dbReference type="Proteomes" id="UP001427805"/>
    </source>
</evidence>
<dbReference type="EMBL" id="JBDIZK010000014">
    <property type="protein sequence ID" value="MEN3749441.1"/>
    <property type="molecule type" value="Genomic_DNA"/>
</dbReference>
<comment type="caution">
    <text evidence="8">The sequence shown here is derived from an EMBL/GenBank/DDBJ whole genome shotgun (WGS) entry which is preliminary data.</text>
</comment>
<proteinExistence type="predicted"/>
<dbReference type="InterPro" id="IPR001647">
    <property type="entry name" value="HTH_TetR"/>
</dbReference>
<keyword evidence="1" id="KW-0678">Repressor</keyword>
<gene>
    <name evidence="8" type="ORF">TPR58_19860</name>
</gene>
<evidence type="ECO:0000313" key="8">
    <source>
        <dbReference type="EMBL" id="MEN3749441.1"/>
    </source>
</evidence>
<evidence type="ECO:0000256" key="1">
    <source>
        <dbReference type="ARBA" id="ARBA00022491"/>
    </source>
</evidence>
<dbReference type="InterPro" id="IPR050109">
    <property type="entry name" value="HTH-type_TetR-like_transc_reg"/>
</dbReference>
<feature type="domain" description="HTH tetR-type" evidence="7">
    <location>
        <begin position="23"/>
        <end position="83"/>
    </location>
</feature>
<sequence>MATDPALAGSPFRSTRTNAGEREEKRDALLLAAVRMFNERGFHATSLDDVAASLGVTKPVIYHHLGNKEQVLVECVRRGIGKLHQAADQARAEPGTGLDRLRSFLRLYAGVIMGEFGRCVIRTGEELLSPDARLKFRALKREIDDAMLAMIVDAGADGSAAIADARLTGLAFAGALNWLARWYRVDGPLTPPEMAAQLVDILCAGIEPRQ</sequence>
<evidence type="ECO:0000259" key="7">
    <source>
        <dbReference type="PROSITE" id="PS50977"/>
    </source>
</evidence>
<dbReference type="Proteomes" id="UP001427805">
    <property type="component" value="Unassembled WGS sequence"/>
</dbReference>
<accession>A0ABV0BFN6</accession>
<keyword evidence="3 5" id="KW-0238">DNA-binding</keyword>
<organism evidence="8 9">
    <name type="scientific">Sphingomonas rustica</name>
    <dbReference type="NCBI Taxonomy" id="3103142"/>
    <lineage>
        <taxon>Bacteria</taxon>
        <taxon>Pseudomonadati</taxon>
        <taxon>Pseudomonadota</taxon>
        <taxon>Alphaproteobacteria</taxon>
        <taxon>Sphingomonadales</taxon>
        <taxon>Sphingomonadaceae</taxon>
        <taxon>Sphingomonas</taxon>
    </lineage>
</organism>
<dbReference type="RefSeq" id="WP_346248488.1">
    <property type="nucleotide sequence ID" value="NZ_JBDIZK010000014.1"/>
</dbReference>
<dbReference type="PANTHER" id="PTHR30055:SF175">
    <property type="entry name" value="HTH-TYPE TRANSCRIPTIONAL REPRESSOR KSTR2"/>
    <property type="match status" value="1"/>
</dbReference>
<keyword evidence="9" id="KW-1185">Reference proteome</keyword>
<keyword evidence="2" id="KW-0805">Transcription regulation</keyword>
<dbReference type="SUPFAM" id="SSF48498">
    <property type="entry name" value="Tetracyclin repressor-like, C-terminal domain"/>
    <property type="match status" value="1"/>
</dbReference>
<dbReference type="Pfam" id="PF00440">
    <property type="entry name" value="TetR_N"/>
    <property type="match status" value="1"/>
</dbReference>
<protein>
    <submittedName>
        <fullName evidence="8">TetR/AcrR family transcriptional regulator</fullName>
    </submittedName>
</protein>
<dbReference type="PRINTS" id="PR00455">
    <property type="entry name" value="HTHTETR"/>
</dbReference>
<reference evidence="8 9" key="1">
    <citation type="submission" date="2024-05" db="EMBL/GenBank/DDBJ databases">
        <title>Sphingomonas sp. HF-S3 16S ribosomal RNA gene Genome sequencing and assembly.</title>
        <authorList>
            <person name="Lee H."/>
        </authorList>
    </citation>
    <scope>NUCLEOTIDE SEQUENCE [LARGE SCALE GENOMIC DNA]</scope>
    <source>
        <strain evidence="8 9">HF-S3</strain>
    </source>
</reference>
<evidence type="ECO:0000256" key="3">
    <source>
        <dbReference type="ARBA" id="ARBA00023125"/>
    </source>
</evidence>
<dbReference type="InterPro" id="IPR041490">
    <property type="entry name" value="KstR2_TetR_C"/>
</dbReference>
<feature type="DNA-binding region" description="H-T-H motif" evidence="5">
    <location>
        <begin position="46"/>
        <end position="65"/>
    </location>
</feature>
<evidence type="ECO:0000256" key="5">
    <source>
        <dbReference type="PROSITE-ProRule" id="PRU00335"/>
    </source>
</evidence>
<name>A0ABV0BFN6_9SPHN</name>
<feature type="region of interest" description="Disordered" evidence="6">
    <location>
        <begin position="1"/>
        <end position="23"/>
    </location>
</feature>
<dbReference type="Gene3D" id="1.10.10.60">
    <property type="entry name" value="Homeodomain-like"/>
    <property type="match status" value="1"/>
</dbReference>
<dbReference type="InterPro" id="IPR036271">
    <property type="entry name" value="Tet_transcr_reg_TetR-rel_C_sf"/>
</dbReference>
<evidence type="ECO:0000256" key="4">
    <source>
        <dbReference type="ARBA" id="ARBA00023163"/>
    </source>
</evidence>
<dbReference type="InterPro" id="IPR009057">
    <property type="entry name" value="Homeodomain-like_sf"/>
</dbReference>
<dbReference type="PANTHER" id="PTHR30055">
    <property type="entry name" value="HTH-TYPE TRANSCRIPTIONAL REGULATOR RUTR"/>
    <property type="match status" value="1"/>
</dbReference>
<dbReference type="Pfam" id="PF17932">
    <property type="entry name" value="TetR_C_24"/>
    <property type="match status" value="1"/>
</dbReference>
<keyword evidence="4" id="KW-0804">Transcription</keyword>
<dbReference type="SUPFAM" id="SSF46689">
    <property type="entry name" value="Homeodomain-like"/>
    <property type="match status" value="1"/>
</dbReference>
<evidence type="ECO:0000256" key="2">
    <source>
        <dbReference type="ARBA" id="ARBA00023015"/>
    </source>
</evidence>
<dbReference type="PROSITE" id="PS50977">
    <property type="entry name" value="HTH_TETR_2"/>
    <property type="match status" value="1"/>
</dbReference>
<evidence type="ECO:0000256" key="6">
    <source>
        <dbReference type="SAM" id="MobiDB-lite"/>
    </source>
</evidence>